<feature type="signal peptide" evidence="1">
    <location>
        <begin position="1"/>
        <end position="31"/>
    </location>
</feature>
<dbReference type="PANTHER" id="PTHR34853:SF1">
    <property type="entry name" value="LIPASE 5"/>
    <property type="match status" value="1"/>
</dbReference>
<evidence type="ECO:0000256" key="1">
    <source>
        <dbReference type="SAM" id="SignalP"/>
    </source>
</evidence>
<accession>A0A6P1CK84</accession>
<dbReference type="EMBL" id="JAAGVB010000004">
    <property type="protein sequence ID" value="NEW31734.1"/>
    <property type="molecule type" value="Genomic_DNA"/>
</dbReference>
<keyword evidence="1" id="KW-0732">Signal</keyword>
<dbReference type="SUPFAM" id="SSF53474">
    <property type="entry name" value="alpha/beta-Hydrolases"/>
    <property type="match status" value="1"/>
</dbReference>
<comment type="caution">
    <text evidence="2">The sequence shown here is derived from an EMBL/GenBank/DDBJ whole genome shotgun (WGS) entry which is preliminary data.</text>
</comment>
<dbReference type="InterPro" id="IPR029058">
    <property type="entry name" value="AB_hydrolase_fold"/>
</dbReference>
<proteinExistence type="predicted"/>
<reference evidence="2 3" key="1">
    <citation type="submission" date="2020-01" db="EMBL/GenBank/DDBJ databases">
        <title>Genetics and antimicrobial susceptibilities of Nocardia species isolated from the soil; a comparison with species isolated from humans.</title>
        <authorList>
            <person name="Carrasco G."/>
            <person name="Monzon S."/>
            <person name="Sansegundo M."/>
            <person name="Garcia E."/>
            <person name="Garrido N."/>
            <person name="Medina M.J."/>
            <person name="Villalon P."/>
            <person name="Ramirez-Arocha A.C."/>
            <person name="Jimenez P."/>
            <person name="Cuesta I."/>
            <person name="Valdezate S."/>
        </authorList>
    </citation>
    <scope>NUCLEOTIDE SEQUENCE [LARGE SCALE GENOMIC DNA]</scope>
    <source>
        <strain evidence="2 3">CNM20110626</strain>
    </source>
</reference>
<dbReference type="OMA" id="RDHASEH"/>
<dbReference type="Gene3D" id="1.10.260.130">
    <property type="match status" value="1"/>
</dbReference>
<evidence type="ECO:0000313" key="2">
    <source>
        <dbReference type="EMBL" id="NEW31734.1"/>
    </source>
</evidence>
<dbReference type="GO" id="GO:0004806">
    <property type="term" value="F:triacylglycerol lipase activity"/>
    <property type="evidence" value="ECO:0007669"/>
    <property type="project" value="InterPro"/>
</dbReference>
<dbReference type="InterPro" id="IPR005152">
    <property type="entry name" value="Lipase_secreted"/>
</dbReference>
<protein>
    <submittedName>
        <fullName evidence="2">Triacylglycerol lipase</fullName>
    </submittedName>
</protein>
<dbReference type="PANTHER" id="PTHR34853">
    <property type="match status" value="1"/>
</dbReference>
<dbReference type="RefSeq" id="WP_014353155.1">
    <property type="nucleotide sequence ID" value="NZ_JAAGVB010000004.1"/>
</dbReference>
<feature type="chain" id="PRO_5026970355" evidence="1">
    <location>
        <begin position="32"/>
        <end position="465"/>
    </location>
</feature>
<evidence type="ECO:0000313" key="3">
    <source>
        <dbReference type="Proteomes" id="UP000471166"/>
    </source>
</evidence>
<dbReference type="Proteomes" id="UP000471166">
    <property type="component" value="Unassembled WGS sequence"/>
</dbReference>
<organism evidence="2 3">
    <name type="scientific">Nocardia cyriacigeorgica</name>
    <dbReference type="NCBI Taxonomy" id="135487"/>
    <lineage>
        <taxon>Bacteria</taxon>
        <taxon>Bacillati</taxon>
        <taxon>Actinomycetota</taxon>
        <taxon>Actinomycetes</taxon>
        <taxon>Mycobacteriales</taxon>
        <taxon>Nocardiaceae</taxon>
        <taxon>Nocardia</taxon>
    </lineage>
</organism>
<name>A0A6P1CK84_9NOCA</name>
<dbReference type="PIRSF" id="PIRSF029171">
    <property type="entry name" value="Esterase_LipA"/>
    <property type="match status" value="1"/>
</dbReference>
<dbReference type="GO" id="GO:0016042">
    <property type="term" value="P:lipid catabolic process"/>
    <property type="evidence" value="ECO:0007669"/>
    <property type="project" value="InterPro"/>
</dbReference>
<gene>
    <name evidence="2" type="ORF">GV791_04050</name>
</gene>
<dbReference type="AlphaFoldDB" id="A0A6P1CK84"/>
<sequence>MKTKPGWVRRICTLSLSAVAAFAVAGPTAGAEPAPPPAIEPARVLPLPPELDPGFYHPPAEVFGAKAPGEIIAVRQVNVANFGLIPLNVDAWQVSYRSNNSRDEAIPAVATLIKPRGTAPQPRKLLSVQIAEDSTAGYCTPSYALQHLSVAPFVGQIVAPAEFLFAQAALQQGWAVVIPDHQGPNSAYAAGPLAGRITLDGIRAATSFAPLEVGPDAPVGMYGYSGGSIATGHAAELHESYAPELNIAATAMGGVGADLGAALNMSNNQATSGLVFAAVIGLSREYPEFAAFLDRNLDPLGQALRTIKAPLCVQYQSNLLPFLNMKGMMRTPGDPLHDPAVVPMLDDTRMGKSAPGMPMFIWHSAWDEILPLHSTNQLVDTYCKDPSAQVTYTRDHASEHIVAEVTGGPTALLWMRDRLNGVPAAPGCTTTDVPSMMGTPGQLEYVGSMLGETVASFFGKPIGAR</sequence>
<dbReference type="Pfam" id="PF03583">
    <property type="entry name" value="LIP"/>
    <property type="match status" value="1"/>
</dbReference>
<dbReference type="Gene3D" id="3.40.50.1820">
    <property type="entry name" value="alpha/beta hydrolase"/>
    <property type="match status" value="1"/>
</dbReference>